<keyword evidence="1" id="KW-1133">Transmembrane helix</keyword>
<feature type="transmembrane region" description="Helical" evidence="1">
    <location>
        <begin position="88"/>
        <end position="103"/>
    </location>
</feature>
<name>H7FSV0_FLAFP</name>
<organism evidence="2 3">
    <name type="scientific">Flavobacterium frigoris (strain PS1)</name>
    <dbReference type="NCBI Taxonomy" id="1086011"/>
    <lineage>
        <taxon>Bacteria</taxon>
        <taxon>Pseudomonadati</taxon>
        <taxon>Bacteroidota</taxon>
        <taxon>Flavobacteriia</taxon>
        <taxon>Flavobacteriales</taxon>
        <taxon>Flavobacteriaceae</taxon>
        <taxon>Flavobacterium</taxon>
    </lineage>
</organism>
<evidence type="ECO:0000256" key="1">
    <source>
        <dbReference type="SAM" id="Phobius"/>
    </source>
</evidence>
<accession>H7FSV0</accession>
<keyword evidence="1" id="KW-0472">Membrane</keyword>
<dbReference type="EMBL" id="AHKF01000018">
    <property type="protein sequence ID" value="EIA08659.1"/>
    <property type="molecule type" value="Genomic_DNA"/>
</dbReference>
<dbReference type="AlphaFoldDB" id="H7FSV0"/>
<reference evidence="2 3" key="1">
    <citation type="journal article" date="2014" name="Acta Crystallogr. D">
        <title>Structure-based characterization and antifreeze properties of a hyperactive ice-binding protein from the Antarctic bacterium Flavobacterium frigoris PS1.</title>
        <authorList>
            <person name="Do H."/>
            <person name="Kim S.J."/>
            <person name="Kim H.J."/>
            <person name="Lee J.H."/>
        </authorList>
    </citation>
    <scope>NUCLEOTIDE SEQUENCE [LARGE SCALE GENOMIC DNA]</scope>
    <source>
        <strain evidence="2 3">PS1</strain>
    </source>
</reference>
<keyword evidence="1" id="KW-0812">Transmembrane</keyword>
<protein>
    <submittedName>
        <fullName evidence="2">Uncharacterized protein</fullName>
    </submittedName>
</protein>
<feature type="transmembrane region" description="Helical" evidence="1">
    <location>
        <begin position="63"/>
        <end position="82"/>
    </location>
</feature>
<dbReference type="RefSeq" id="WP_007138558.1">
    <property type="nucleotide sequence ID" value="NZ_AHKF01000018.1"/>
</dbReference>
<sequence length="159" mass="18726">MYKITQTNKKNLAQILLLKNNKLNFELKENSVLLNFNFDALNNKEILFLDIKRVHLETVRLAPLYRTILILSFFCITVFGFLLIHTDWFLTLCFSLIGIVTIIKEDFMIYSLEIQLVNGETLINKIPNKLRRQVINSIFEIRKQIFISRIKSDISFKAI</sequence>
<gene>
    <name evidence="2" type="ORF">HJ01_02381</name>
</gene>
<keyword evidence="3" id="KW-1185">Reference proteome</keyword>
<dbReference type="Proteomes" id="UP000005566">
    <property type="component" value="Unassembled WGS sequence"/>
</dbReference>
<evidence type="ECO:0000313" key="2">
    <source>
        <dbReference type="EMBL" id="EIA08659.1"/>
    </source>
</evidence>
<comment type="caution">
    <text evidence="2">The sequence shown here is derived from an EMBL/GenBank/DDBJ whole genome shotgun (WGS) entry which is preliminary data.</text>
</comment>
<proteinExistence type="predicted"/>
<evidence type="ECO:0000313" key="3">
    <source>
        <dbReference type="Proteomes" id="UP000005566"/>
    </source>
</evidence>
<dbReference type="STRING" id="1086011.HJ01_02381"/>